<keyword evidence="2" id="KW-1133">Transmembrane helix</keyword>
<keyword evidence="1" id="KW-0802">TPR repeat</keyword>
<accession>A0A8J7P8I2</accession>
<dbReference type="SMART" id="SM00028">
    <property type="entry name" value="TPR"/>
    <property type="match status" value="6"/>
</dbReference>
<dbReference type="PANTHER" id="PTHR44523">
    <property type="entry name" value="TETRATRICOPEPTIDE REPEAT PROTEIN 13"/>
    <property type="match status" value="1"/>
</dbReference>
<dbReference type="AlphaFoldDB" id="A0A8J7P8I2"/>
<feature type="repeat" description="TPR" evidence="1">
    <location>
        <begin position="35"/>
        <end position="68"/>
    </location>
</feature>
<dbReference type="Gene3D" id="1.25.40.10">
    <property type="entry name" value="Tetratricopeptide repeat domain"/>
    <property type="match status" value="1"/>
</dbReference>
<gene>
    <name evidence="3" type="ORF">J0M35_00475</name>
</gene>
<dbReference type="EMBL" id="JAFLCK010000001">
    <property type="protein sequence ID" value="MBN8658807.1"/>
    <property type="molecule type" value="Genomic_DNA"/>
</dbReference>
<dbReference type="SUPFAM" id="SSF48452">
    <property type="entry name" value="TPR-like"/>
    <property type="match status" value="1"/>
</dbReference>
<comment type="caution">
    <text evidence="3">The sequence shown here is derived from an EMBL/GenBank/DDBJ whole genome shotgun (WGS) entry which is preliminary data.</text>
</comment>
<evidence type="ECO:0000256" key="2">
    <source>
        <dbReference type="SAM" id="Phobius"/>
    </source>
</evidence>
<dbReference type="Proteomes" id="UP000664277">
    <property type="component" value="Unassembled WGS sequence"/>
</dbReference>
<sequence length="315" mass="35877">MASARQTAYYYYDSCQYPHALTALKDALIEDPDDIGLLNMLAVTFAELKQFELANQIITRALSLDPNFAHTVENCAFIYLSQGNLIEAAKHLDNLITLDPQNYYVHLLFAVLEEQRQNYLKMRDYAYKATKLNPTAAEALEYYAKAQIYLDQTEDARDILQAALALNPEDSRLHRIFGQLSYESGDPEKAYHSLKEALRLNPHNLSDAELFIEALKARKNIFYGAISDMLLYQRGKGQQLVQEALSTPFTFLPTLVVILFANILKELATLIIRFDKSLARYISPEIKRANTRNLLGFLLLFACLFISLKFILSGQ</sequence>
<dbReference type="PROSITE" id="PS50005">
    <property type="entry name" value="TPR"/>
    <property type="match status" value="4"/>
</dbReference>
<evidence type="ECO:0000313" key="4">
    <source>
        <dbReference type="Proteomes" id="UP000664277"/>
    </source>
</evidence>
<feature type="transmembrane region" description="Helical" evidence="2">
    <location>
        <begin position="251"/>
        <end position="272"/>
    </location>
</feature>
<dbReference type="PANTHER" id="PTHR44523:SF1">
    <property type="entry name" value="TETRATRICOPEPTIDE REPEAT PROTEIN 13"/>
    <property type="match status" value="1"/>
</dbReference>
<protein>
    <submittedName>
        <fullName evidence="3">Tetratricopeptide repeat protein</fullName>
    </submittedName>
</protein>
<feature type="repeat" description="TPR" evidence="1">
    <location>
        <begin position="171"/>
        <end position="204"/>
    </location>
</feature>
<feature type="repeat" description="TPR" evidence="1">
    <location>
        <begin position="69"/>
        <end position="102"/>
    </location>
</feature>
<dbReference type="Pfam" id="PF13432">
    <property type="entry name" value="TPR_16"/>
    <property type="match status" value="1"/>
</dbReference>
<keyword evidence="2" id="KW-0812">Transmembrane</keyword>
<dbReference type="InterPro" id="IPR019734">
    <property type="entry name" value="TPR_rpt"/>
</dbReference>
<reference evidence="3" key="1">
    <citation type="submission" date="2021-02" db="EMBL/GenBank/DDBJ databases">
        <title>Genome-Resolved Metagenomics of a Microbial Community Performing Photosynthetic Biological Nutrient Removal.</title>
        <authorList>
            <person name="Mcdaniel E.A."/>
        </authorList>
    </citation>
    <scope>NUCLEOTIDE SEQUENCE</scope>
    <source>
        <strain evidence="3">UWPOB_OBS1</strain>
    </source>
</reference>
<dbReference type="InterPro" id="IPR011990">
    <property type="entry name" value="TPR-like_helical_dom_sf"/>
</dbReference>
<organism evidence="3 4">
    <name type="scientific">Candidatus Obscuribacter phosphatis</name>
    <dbReference type="NCBI Taxonomy" id="1906157"/>
    <lineage>
        <taxon>Bacteria</taxon>
        <taxon>Bacillati</taxon>
        <taxon>Candidatus Melainabacteria</taxon>
        <taxon>Candidatus Obscuribacterales</taxon>
        <taxon>Candidatus Obscuribacteraceae</taxon>
        <taxon>Candidatus Obscuribacter</taxon>
    </lineage>
</organism>
<evidence type="ECO:0000313" key="3">
    <source>
        <dbReference type="EMBL" id="MBN8658807.1"/>
    </source>
</evidence>
<name>A0A8J7P8I2_9BACT</name>
<proteinExistence type="predicted"/>
<keyword evidence="2" id="KW-0472">Membrane</keyword>
<feature type="transmembrane region" description="Helical" evidence="2">
    <location>
        <begin position="293"/>
        <end position="312"/>
    </location>
</feature>
<feature type="repeat" description="TPR" evidence="1">
    <location>
        <begin position="137"/>
        <end position="170"/>
    </location>
</feature>
<evidence type="ECO:0000256" key="1">
    <source>
        <dbReference type="PROSITE-ProRule" id="PRU00339"/>
    </source>
</evidence>
<dbReference type="Pfam" id="PF13181">
    <property type="entry name" value="TPR_8"/>
    <property type="match status" value="1"/>
</dbReference>